<dbReference type="RefSeq" id="WP_272437442.1">
    <property type="nucleotide sequence ID" value="NZ_JAMQKB010000017.1"/>
</dbReference>
<protein>
    <submittedName>
        <fullName evidence="2">DUF3267 domain-containing protein</fullName>
    </submittedName>
</protein>
<evidence type="ECO:0000313" key="2">
    <source>
        <dbReference type="EMBL" id="MDC3425625.1"/>
    </source>
</evidence>
<dbReference type="Pfam" id="PF11667">
    <property type="entry name" value="DUF3267"/>
    <property type="match status" value="1"/>
</dbReference>
<sequence length="178" mass="20482">MNCWKTVNVSREFGLNRIYMISFLLGLLSFVFLYLPLSMIHQSSNQQEYGLLPLLLGLLLLPALHKLMHIVPLILANKRLKIKWKIKMGLLPIFSYRSKSRLSKKTSVLSLLAPTMLITLPGLVTSFVYPDYFAYILLFSCVNIGMSFTDYLYAYHVIKAPRRCIIENANDEFDILIS</sequence>
<gene>
    <name evidence="2" type="ORF">NC797_14045</name>
</gene>
<evidence type="ECO:0000313" key="3">
    <source>
        <dbReference type="Proteomes" id="UP001145050"/>
    </source>
</evidence>
<name>A0A9X3WU54_9BACI</name>
<evidence type="ECO:0000256" key="1">
    <source>
        <dbReference type="SAM" id="Phobius"/>
    </source>
</evidence>
<feature type="transmembrane region" description="Helical" evidence="1">
    <location>
        <begin position="107"/>
        <end position="127"/>
    </location>
</feature>
<keyword evidence="3" id="KW-1185">Reference proteome</keyword>
<keyword evidence="1" id="KW-0812">Transmembrane</keyword>
<proteinExistence type="predicted"/>
<feature type="transmembrane region" description="Helical" evidence="1">
    <location>
        <begin position="133"/>
        <end position="153"/>
    </location>
</feature>
<reference evidence="2" key="1">
    <citation type="submission" date="2022-06" db="EMBL/GenBank/DDBJ databases">
        <title>Aquibacillus sp. a new bacterium isolated from soil saline samples.</title>
        <authorList>
            <person name="Galisteo C."/>
            <person name="De La Haba R."/>
            <person name="Sanchez-Porro C."/>
            <person name="Ventosa A."/>
        </authorList>
    </citation>
    <scope>NUCLEOTIDE SEQUENCE</scope>
    <source>
        <strain evidence="2">3ASR75-11</strain>
    </source>
</reference>
<accession>A0A9X3WU54</accession>
<dbReference type="AlphaFoldDB" id="A0A9X3WU54"/>
<organism evidence="2 3">
    <name type="scientific">Terrihalobacillus insolitus</name>
    <dbReference type="NCBI Taxonomy" id="2950438"/>
    <lineage>
        <taxon>Bacteria</taxon>
        <taxon>Bacillati</taxon>
        <taxon>Bacillota</taxon>
        <taxon>Bacilli</taxon>
        <taxon>Bacillales</taxon>
        <taxon>Bacillaceae</taxon>
        <taxon>Terrihalobacillus</taxon>
    </lineage>
</organism>
<keyword evidence="1" id="KW-0472">Membrane</keyword>
<comment type="caution">
    <text evidence="2">The sequence shown here is derived from an EMBL/GenBank/DDBJ whole genome shotgun (WGS) entry which is preliminary data.</text>
</comment>
<keyword evidence="1" id="KW-1133">Transmembrane helix</keyword>
<dbReference type="Proteomes" id="UP001145050">
    <property type="component" value="Unassembled WGS sequence"/>
</dbReference>
<dbReference type="EMBL" id="JAMQKB010000017">
    <property type="protein sequence ID" value="MDC3425625.1"/>
    <property type="molecule type" value="Genomic_DNA"/>
</dbReference>
<dbReference type="InterPro" id="IPR021683">
    <property type="entry name" value="DUF3267"/>
</dbReference>
<feature type="transmembrane region" description="Helical" evidence="1">
    <location>
        <begin position="49"/>
        <end position="75"/>
    </location>
</feature>
<feature type="transmembrane region" description="Helical" evidence="1">
    <location>
        <begin position="18"/>
        <end position="37"/>
    </location>
</feature>